<dbReference type="EMBL" id="CAKLBY020000227">
    <property type="protein sequence ID" value="CAK7937633.1"/>
    <property type="molecule type" value="Genomic_DNA"/>
</dbReference>
<feature type="compositionally biased region" description="Basic and acidic residues" evidence="1">
    <location>
        <begin position="41"/>
        <end position="55"/>
    </location>
</feature>
<feature type="chain" id="PRO_5043999078" evidence="2">
    <location>
        <begin position="21"/>
        <end position="742"/>
    </location>
</feature>
<feature type="region of interest" description="Disordered" evidence="1">
    <location>
        <begin position="33"/>
        <end position="62"/>
    </location>
</feature>
<comment type="caution">
    <text evidence="3">The sequence shown here is derived from an EMBL/GenBank/DDBJ whole genome shotgun (WGS) entry which is preliminary data.</text>
</comment>
<feature type="signal peptide" evidence="2">
    <location>
        <begin position="1"/>
        <end position="20"/>
    </location>
</feature>
<evidence type="ECO:0000313" key="4">
    <source>
        <dbReference type="Proteomes" id="UP001162060"/>
    </source>
</evidence>
<gene>
    <name evidence="3" type="ORF">PM001_LOCUS22783</name>
</gene>
<evidence type="ECO:0000256" key="1">
    <source>
        <dbReference type="SAM" id="MobiDB-lite"/>
    </source>
</evidence>
<keyword evidence="2" id="KW-0732">Signal</keyword>
<dbReference type="AlphaFoldDB" id="A0AAV1UWN3"/>
<protein>
    <submittedName>
        <fullName evidence="3">Uncharacterized protein</fullName>
    </submittedName>
</protein>
<evidence type="ECO:0000313" key="3">
    <source>
        <dbReference type="EMBL" id="CAK7937633.1"/>
    </source>
</evidence>
<name>A0AAV1UWN3_9STRA</name>
<organism evidence="3 4">
    <name type="scientific">Peronospora matthiolae</name>
    <dbReference type="NCBI Taxonomy" id="2874970"/>
    <lineage>
        <taxon>Eukaryota</taxon>
        <taxon>Sar</taxon>
        <taxon>Stramenopiles</taxon>
        <taxon>Oomycota</taxon>
        <taxon>Peronosporomycetes</taxon>
        <taxon>Peronosporales</taxon>
        <taxon>Peronosporaceae</taxon>
        <taxon>Peronospora</taxon>
    </lineage>
</organism>
<evidence type="ECO:0000256" key="2">
    <source>
        <dbReference type="SAM" id="SignalP"/>
    </source>
</evidence>
<proteinExistence type="predicted"/>
<accession>A0AAV1UWN3</accession>
<sequence>MHFLGVLLFGAVVLLDTSNAHLRPHPLASGSLDSNRNLFAHPDEAQSDQRVKDGDLGNEDDEDERINISEGLSWIKNLKQPLRPKVTLGKLDSWIDQKKSPDHVFERFGLHKPNTQLFDSPDFKLWVAYTKMVVEMEPDHMAAVLTTLKKYYSEDELVAMLVKAEKTELREKIFAQLHTEWLAQEEPLRDVFTTFGLHKVNGNDLKHGLFARWLKYADEYLKAQGNKHESIARVDPAVTILSALRGCLRQDALVRMLAAAEKTDTTDGIFSVLYSEWLKRDVSPLGVVGIFGLHKTKGNDLEPGLLARWASYVDKYFDIEGEAKYKSYNIKEMVSALLMYYPTDKLVNMLGTAKRTEEADSIFSALYGKWAADEKASLDVYMSFGLHKTQSIESQRAWFARWLSYIEAQSKEQGNSGLIMLPAVTGHISYSDLTQLLKEGKTEAAQVLKGILPFFWKGKDPGDVFKVASLKEDGELLASAEFQTWLKVIDKHNKVNPKQATSVVETMDYFFGEEKLTTILIAASKQPESANLARDLMAKQLEQWLGKARKSFADDRYTPASVFAKLQLDKDENLLTNPLFSLWVKYADDERRRVSLMSVLLTYYSDDALAKMIFEAKKIKGGELAAKRLEAELFKHWMITSIQNGEDHRLFVLNALKIDENGLPSDLLSIYKDFAAFSEKTMNLRKDASGTTSIEVAQKLKDSIEMNKKLKAAKTEEEMSMKTKKSWLKFLKRRRIIKDKAA</sequence>
<reference evidence="3" key="1">
    <citation type="submission" date="2024-01" db="EMBL/GenBank/DDBJ databases">
        <authorList>
            <person name="Webb A."/>
        </authorList>
    </citation>
    <scope>NUCLEOTIDE SEQUENCE</scope>
    <source>
        <strain evidence="3">Pm1</strain>
    </source>
</reference>
<dbReference type="Proteomes" id="UP001162060">
    <property type="component" value="Unassembled WGS sequence"/>
</dbReference>